<reference evidence="12 13" key="1">
    <citation type="submission" date="2018-08" db="EMBL/GenBank/DDBJ databases">
        <title>Chitinophagaceae sp. K23C18032701, a novel bacterium isolated from forest soil.</title>
        <authorList>
            <person name="Wang C."/>
        </authorList>
    </citation>
    <scope>NUCLEOTIDE SEQUENCE [LARGE SCALE GENOMIC DNA]</scope>
    <source>
        <strain evidence="12 13">K23C18032701</strain>
    </source>
</reference>
<dbReference type="EMBL" id="QTJU01000002">
    <property type="protein sequence ID" value="RFM28900.1"/>
    <property type="molecule type" value="Genomic_DNA"/>
</dbReference>
<keyword evidence="5" id="KW-0274">FAD</keyword>
<dbReference type="InterPro" id="IPR001433">
    <property type="entry name" value="OxRdtase_FAD/NAD-bd"/>
</dbReference>
<dbReference type="InterPro" id="IPR006058">
    <property type="entry name" value="2Fe2S_fd_BS"/>
</dbReference>
<dbReference type="InterPro" id="IPR017927">
    <property type="entry name" value="FAD-bd_FR_type"/>
</dbReference>
<dbReference type="OrthoDB" id="9789468at2"/>
<evidence type="ECO:0000259" key="10">
    <source>
        <dbReference type="PROSITE" id="PS51085"/>
    </source>
</evidence>
<evidence type="ECO:0000256" key="6">
    <source>
        <dbReference type="ARBA" id="ARBA00023002"/>
    </source>
</evidence>
<evidence type="ECO:0000256" key="5">
    <source>
        <dbReference type="ARBA" id="ARBA00022827"/>
    </source>
</evidence>
<dbReference type="GO" id="GO:0051537">
    <property type="term" value="F:2 iron, 2 sulfur cluster binding"/>
    <property type="evidence" value="ECO:0007669"/>
    <property type="project" value="UniProtKB-KW"/>
</dbReference>
<dbReference type="InterPro" id="IPR012675">
    <property type="entry name" value="Beta-grasp_dom_sf"/>
</dbReference>
<dbReference type="PRINTS" id="PR00410">
    <property type="entry name" value="PHEHYDRXLASE"/>
</dbReference>
<dbReference type="AlphaFoldDB" id="A0A3E1NLT2"/>
<evidence type="ECO:0000256" key="3">
    <source>
        <dbReference type="ARBA" id="ARBA00022714"/>
    </source>
</evidence>
<accession>A0A3E1NLT2</accession>
<keyword evidence="13" id="KW-1185">Reference proteome</keyword>
<dbReference type="Gene3D" id="2.40.30.10">
    <property type="entry name" value="Translation factors"/>
    <property type="match status" value="1"/>
</dbReference>
<dbReference type="PROSITE" id="PS00197">
    <property type="entry name" value="2FE2S_FER_1"/>
    <property type="match status" value="1"/>
</dbReference>
<feature type="domain" description="FAD-binding FR-type" evidence="11">
    <location>
        <begin position="1"/>
        <end position="104"/>
    </location>
</feature>
<evidence type="ECO:0000256" key="1">
    <source>
        <dbReference type="ARBA" id="ARBA00001974"/>
    </source>
</evidence>
<evidence type="ECO:0000256" key="4">
    <source>
        <dbReference type="ARBA" id="ARBA00022723"/>
    </source>
</evidence>
<comment type="cofactor">
    <cofactor evidence="1">
        <name>FAD</name>
        <dbReference type="ChEBI" id="CHEBI:57692"/>
    </cofactor>
</comment>
<dbReference type="PANTHER" id="PTHR47354">
    <property type="entry name" value="NADH OXIDOREDUCTASE HCR"/>
    <property type="match status" value="1"/>
</dbReference>
<evidence type="ECO:0000256" key="2">
    <source>
        <dbReference type="ARBA" id="ARBA00022630"/>
    </source>
</evidence>
<dbReference type="PROSITE" id="PS51085">
    <property type="entry name" value="2FE2S_FER_2"/>
    <property type="match status" value="1"/>
</dbReference>
<dbReference type="Pfam" id="PF00970">
    <property type="entry name" value="FAD_binding_6"/>
    <property type="match status" value="1"/>
</dbReference>
<gene>
    <name evidence="12" type="ORF">DXN05_09030</name>
</gene>
<evidence type="ECO:0000259" key="11">
    <source>
        <dbReference type="PROSITE" id="PS51384"/>
    </source>
</evidence>
<evidence type="ECO:0000256" key="9">
    <source>
        <dbReference type="ARBA" id="ARBA00061434"/>
    </source>
</evidence>
<sequence>MTYQRLQITAIHEETPVCKTFELQPLDKWEPQYTAGQFLTLVFSKNGTERRRSYSFSSAPLLGEPMRITIKRVVNGEYSRQLLDHSKTGDILTTAGISGLFQLPEGTALQQTQQLFFLAAGSGIVPVFALLKTALHTTQLPVILVFSNRSAADAIFYNELQLLQQTFAGRLHIEFLFSDIAHVRKSRLSNWLLLQLLQELVTVPITKCLFYMCGPFEYMQTIGITLLAEGVPALHIRKENFSSIPPAKKPAPPDTGAHKATIHLHHHTHEVMVQYPHSILAAAKAKGIELPYSCEAGRCGSCIATCTSGKIWMAYNEILVNEEIAQGRILTCQSFPVDGDVEIKF</sequence>
<evidence type="ECO:0000256" key="7">
    <source>
        <dbReference type="ARBA" id="ARBA00023004"/>
    </source>
</evidence>
<dbReference type="InterPro" id="IPR008333">
    <property type="entry name" value="Cbr1-like_FAD-bd_dom"/>
</dbReference>
<dbReference type="GO" id="GO:0016491">
    <property type="term" value="F:oxidoreductase activity"/>
    <property type="evidence" value="ECO:0007669"/>
    <property type="project" value="UniProtKB-KW"/>
</dbReference>
<evidence type="ECO:0000313" key="12">
    <source>
        <dbReference type="EMBL" id="RFM28900.1"/>
    </source>
</evidence>
<dbReference type="GO" id="GO:0046872">
    <property type="term" value="F:metal ion binding"/>
    <property type="evidence" value="ECO:0007669"/>
    <property type="project" value="UniProtKB-KW"/>
</dbReference>
<dbReference type="SUPFAM" id="SSF54292">
    <property type="entry name" value="2Fe-2S ferredoxin-like"/>
    <property type="match status" value="1"/>
</dbReference>
<comment type="similarity">
    <text evidence="9">In the N-terminal section; belongs to the FAD-binding oxidoreductase type 6 family.</text>
</comment>
<name>A0A3E1NLT2_9BACT</name>
<dbReference type="SUPFAM" id="SSF63380">
    <property type="entry name" value="Riboflavin synthase domain-like"/>
    <property type="match status" value="1"/>
</dbReference>
<keyword evidence="3" id="KW-0001">2Fe-2S</keyword>
<keyword evidence="2" id="KW-0285">Flavoprotein</keyword>
<evidence type="ECO:0000313" key="13">
    <source>
        <dbReference type="Proteomes" id="UP000261284"/>
    </source>
</evidence>
<evidence type="ECO:0008006" key="14">
    <source>
        <dbReference type="Google" id="ProtNLM"/>
    </source>
</evidence>
<protein>
    <recommendedName>
        <fullName evidence="14">Ring-1,2-phenylacetyl-CoA epoxidase subunit PaaE</fullName>
    </recommendedName>
</protein>
<keyword evidence="8" id="KW-0411">Iron-sulfur</keyword>
<dbReference type="InterPro" id="IPR050415">
    <property type="entry name" value="MRET"/>
</dbReference>
<keyword evidence="7" id="KW-0408">Iron</keyword>
<proteinExistence type="inferred from homology"/>
<dbReference type="PANTHER" id="PTHR47354:SF6">
    <property type="entry name" value="NADH OXIDOREDUCTASE HCR"/>
    <property type="match status" value="1"/>
</dbReference>
<organism evidence="12 13">
    <name type="scientific">Deminuibacter soli</name>
    <dbReference type="NCBI Taxonomy" id="2291815"/>
    <lineage>
        <taxon>Bacteria</taxon>
        <taxon>Pseudomonadati</taxon>
        <taxon>Bacteroidota</taxon>
        <taxon>Chitinophagia</taxon>
        <taxon>Chitinophagales</taxon>
        <taxon>Chitinophagaceae</taxon>
        <taxon>Deminuibacter</taxon>
    </lineage>
</organism>
<dbReference type="SUPFAM" id="SSF52343">
    <property type="entry name" value="Ferredoxin reductase-like, C-terminal NADP-linked domain"/>
    <property type="match status" value="1"/>
</dbReference>
<feature type="domain" description="2Fe-2S ferredoxin-type" evidence="10">
    <location>
        <begin position="258"/>
        <end position="345"/>
    </location>
</feature>
<evidence type="ECO:0000256" key="8">
    <source>
        <dbReference type="ARBA" id="ARBA00023014"/>
    </source>
</evidence>
<comment type="caution">
    <text evidence="12">The sequence shown here is derived from an EMBL/GenBank/DDBJ whole genome shotgun (WGS) entry which is preliminary data.</text>
</comment>
<dbReference type="InterPro" id="IPR036010">
    <property type="entry name" value="2Fe-2S_ferredoxin-like_sf"/>
</dbReference>
<dbReference type="PROSITE" id="PS51384">
    <property type="entry name" value="FAD_FR"/>
    <property type="match status" value="1"/>
</dbReference>
<dbReference type="Pfam" id="PF00111">
    <property type="entry name" value="Fer2"/>
    <property type="match status" value="1"/>
</dbReference>
<dbReference type="CDD" id="cd00207">
    <property type="entry name" value="fer2"/>
    <property type="match status" value="1"/>
</dbReference>
<dbReference type="Pfam" id="PF00175">
    <property type="entry name" value="NAD_binding_1"/>
    <property type="match status" value="1"/>
</dbReference>
<dbReference type="InterPro" id="IPR001041">
    <property type="entry name" value="2Fe-2S_ferredoxin-type"/>
</dbReference>
<dbReference type="Proteomes" id="UP000261284">
    <property type="component" value="Unassembled WGS sequence"/>
</dbReference>
<keyword evidence="6" id="KW-0560">Oxidoreductase</keyword>
<dbReference type="Gene3D" id="3.10.20.30">
    <property type="match status" value="1"/>
</dbReference>
<dbReference type="InterPro" id="IPR039261">
    <property type="entry name" value="FNR_nucleotide-bd"/>
</dbReference>
<keyword evidence="4" id="KW-0479">Metal-binding</keyword>
<dbReference type="Gene3D" id="3.40.50.80">
    <property type="entry name" value="Nucleotide-binding domain of ferredoxin-NADP reductase (FNR) module"/>
    <property type="match status" value="1"/>
</dbReference>
<dbReference type="InterPro" id="IPR017938">
    <property type="entry name" value="Riboflavin_synthase-like_b-brl"/>
</dbReference>